<organism evidence="1 2">
    <name type="scientific">Ixodes persulcatus</name>
    <name type="common">Taiga tick</name>
    <dbReference type="NCBI Taxonomy" id="34615"/>
    <lineage>
        <taxon>Eukaryota</taxon>
        <taxon>Metazoa</taxon>
        <taxon>Ecdysozoa</taxon>
        <taxon>Arthropoda</taxon>
        <taxon>Chelicerata</taxon>
        <taxon>Arachnida</taxon>
        <taxon>Acari</taxon>
        <taxon>Parasitiformes</taxon>
        <taxon>Ixodida</taxon>
        <taxon>Ixodoidea</taxon>
        <taxon>Ixodidae</taxon>
        <taxon>Ixodinae</taxon>
        <taxon>Ixodes</taxon>
    </lineage>
</organism>
<dbReference type="Proteomes" id="UP000805193">
    <property type="component" value="Unassembled WGS sequence"/>
</dbReference>
<comment type="caution">
    <text evidence="1">The sequence shown here is derived from an EMBL/GenBank/DDBJ whole genome shotgun (WGS) entry which is preliminary data.</text>
</comment>
<reference evidence="1 2" key="1">
    <citation type="journal article" date="2020" name="Cell">
        <title>Large-Scale Comparative Analyses of Tick Genomes Elucidate Their Genetic Diversity and Vector Capacities.</title>
        <authorList>
            <consortium name="Tick Genome and Microbiome Consortium (TIGMIC)"/>
            <person name="Jia N."/>
            <person name="Wang J."/>
            <person name="Shi W."/>
            <person name="Du L."/>
            <person name="Sun Y."/>
            <person name="Zhan W."/>
            <person name="Jiang J.F."/>
            <person name="Wang Q."/>
            <person name="Zhang B."/>
            <person name="Ji P."/>
            <person name="Bell-Sakyi L."/>
            <person name="Cui X.M."/>
            <person name="Yuan T.T."/>
            <person name="Jiang B.G."/>
            <person name="Yang W.F."/>
            <person name="Lam T.T."/>
            <person name="Chang Q.C."/>
            <person name="Ding S.J."/>
            <person name="Wang X.J."/>
            <person name="Zhu J.G."/>
            <person name="Ruan X.D."/>
            <person name="Zhao L."/>
            <person name="Wei J.T."/>
            <person name="Ye R.Z."/>
            <person name="Que T.C."/>
            <person name="Du C.H."/>
            <person name="Zhou Y.H."/>
            <person name="Cheng J.X."/>
            <person name="Dai P.F."/>
            <person name="Guo W.B."/>
            <person name="Han X.H."/>
            <person name="Huang E.J."/>
            <person name="Li L.F."/>
            <person name="Wei W."/>
            <person name="Gao Y.C."/>
            <person name="Liu J.Z."/>
            <person name="Shao H.Z."/>
            <person name="Wang X."/>
            <person name="Wang C.C."/>
            <person name="Yang T.C."/>
            <person name="Huo Q.B."/>
            <person name="Li W."/>
            <person name="Chen H.Y."/>
            <person name="Chen S.E."/>
            <person name="Zhou L.G."/>
            <person name="Ni X.B."/>
            <person name="Tian J.H."/>
            <person name="Sheng Y."/>
            <person name="Liu T."/>
            <person name="Pan Y.S."/>
            <person name="Xia L.Y."/>
            <person name="Li J."/>
            <person name="Zhao F."/>
            <person name="Cao W.C."/>
        </authorList>
    </citation>
    <scope>NUCLEOTIDE SEQUENCE [LARGE SCALE GENOMIC DNA]</scope>
    <source>
        <strain evidence="1">Iper-2018</strain>
    </source>
</reference>
<sequence length="975" mass="106332">MTTDDIKAVTSCIETLISKEALQPNWPEQLGNPFDLLLLHKLRRFHEKISSDQCLQKMVAERAPHLLEPVTESPHGVQLLFLDHCISLLVLLKALLDEASTRCASTSAQGVPPLPPSSLGVLQQKTVQGLLQFVVAIGIYPNLLPGVGVPLGKRTEQDALPCVASPVPLRRHRGLVVSVRTLLACVENAALRNLIYHRHLVDLLAALLQLCYAPVRKIPGFDNGGEHDSDMSNHPSISSQLELSMKKFRDQQQVEDQALIAEMLSDRKLFLADLQCLLENAYQPLVVREVLLILSRSSLQRNEVGSNPERVPRWLKSVCGQLLTQCLLRKEGLSRVLCGVFDACSGPMLDQTEVIATENEIGSCVELVHKIVCNIDPGHILLDALVPIFPILFEIAVFTENTVSYLRSLCEEILSVVYHSQPADCATSLLHWCLFGTEGQPSFGKVRPDVCIALGSSGGVQALHRSSLMGDEEWAARTDQMGLVIAAIFEQGASKDSAVTFFLSLLKKLTTAVAKLSSDERGDANISPTLQSELNSQELRQNLVLLHLVGNLAQDISERLLENAPSLLQFVVETLNRVIILKAGQESTVVSETTFFCLTLLGLLIPNEELRTERHRKLLQECLPILGILGASHSSVEMRNLAQQLQVAVATQGVAGLPADKSGQRPQCSSGSSSVNSSTDARAYLALGEKYAAGYGIRTTTAEVSRQERASPTLANQAPQSTTIVEEEARQRAPGGPGSSSAFEQVWRELHDGMVPIRGHAFIGLRRLLEEGDAETLGHADEVLEACQAGIQEEDSYVYLSAIHALAALVERDLDGRLPWLAEQVALEHLSVEARLNLGEVFLRVCKQLGDIAPKYRDLLVNCFLGAAKHSDPVVRSSAVSNLGELCGKLGYSFGTIMQEILACLRGLIRDPVNHVGRASVLALSCILKGMGPKLFQDQGLVGSLDYHICRVPPCRLSLSLTNGCAKLYRFAPEC</sequence>
<gene>
    <name evidence="1" type="ORF">HPB47_010275</name>
</gene>
<keyword evidence="2" id="KW-1185">Reference proteome</keyword>
<name>A0AC60NZK9_IXOPE</name>
<protein>
    <submittedName>
        <fullName evidence="1">Uncharacterized protein</fullName>
    </submittedName>
</protein>
<dbReference type="EMBL" id="JABSTQ010011336">
    <property type="protein sequence ID" value="KAG0412585.1"/>
    <property type="molecule type" value="Genomic_DNA"/>
</dbReference>
<evidence type="ECO:0000313" key="1">
    <source>
        <dbReference type="EMBL" id="KAG0412585.1"/>
    </source>
</evidence>
<evidence type="ECO:0000313" key="2">
    <source>
        <dbReference type="Proteomes" id="UP000805193"/>
    </source>
</evidence>
<accession>A0AC60NZK9</accession>
<proteinExistence type="predicted"/>